<organism evidence="1 2">
    <name type="scientific">Delftia lacustris</name>
    <dbReference type="NCBI Taxonomy" id="558537"/>
    <lineage>
        <taxon>Bacteria</taxon>
        <taxon>Pseudomonadati</taxon>
        <taxon>Pseudomonadota</taxon>
        <taxon>Betaproteobacteria</taxon>
        <taxon>Burkholderiales</taxon>
        <taxon>Comamonadaceae</taxon>
        <taxon>Delftia</taxon>
    </lineage>
</organism>
<evidence type="ECO:0000313" key="1">
    <source>
        <dbReference type="EMBL" id="QPS79144.1"/>
    </source>
</evidence>
<dbReference type="AlphaFoldDB" id="A0A7T3DCE3"/>
<dbReference type="RefSeq" id="WP_160851600.1">
    <property type="nucleotide sequence ID" value="NZ_CP065748.1"/>
</dbReference>
<evidence type="ECO:0000313" key="2">
    <source>
        <dbReference type="Proteomes" id="UP000595064"/>
    </source>
</evidence>
<dbReference type="EMBL" id="CP065748">
    <property type="protein sequence ID" value="QPS79144.1"/>
    <property type="molecule type" value="Genomic_DNA"/>
</dbReference>
<keyword evidence="2" id="KW-1185">Reference proteome</keyword>
<protein>
    <submittedName>
        <fullName evidence="1">Uncharacterized protein</fullName>
    </submittedName>
</protein>
<accession>A0A7T3DCE3</accession>
<proteinExistence type="predicted"/>
<reference evidence="1 2" key="1">
    <citation type="submission" date="2020-12" db="EMBL/GenBank/DDBJ databases">
        <title>FDA dAtabase for Regulatory Grade micrObial Sequences (FDA-ARGOS): Supporting development and validation of Infectious Disease Dx tests.</title>
        <authorList>
            <person name="Sproer C."/>
            <person name="Gronow S."/>
            <person name="Severitt S."/>
            <person name="Schroder I."/>
            <person name="Tallon L."/>
            <person name="Sadzewicz L."/>
            <person name="Zhao X."/>
            <person name="Boylan J."/>
            <person name="Ott S."/>
            <person name="Bowen H."/>
            <person name="Vavikolanu K."/>
            <person name="Mehta A."/>
            <person name="Aluvathingal J."/>
            <person name="Nadendla S."/>
            <person name="Lowell S."/>
            <person name="Myers T."/>
            <person name="Yan Y."/>
            <person name="Sichtig H."/>
        </authorList>
    </citation>
    <scope>NUCLEOTIDE SEQUENCE [LARGE SCALE GENOMIC DNA]</scope>
    <source>
        <strain evidence="1 2">FDAARGOS_890</strain>
    </source>
</reference>
<gene>
    <name evidence="1" type="ORF">I6G47_19200</name>
</gene>
<sequence>MGKLARRITDGRTTGVRIRSVVFDECESFLFYFPADNGLADSSAAAVFLYKRTDL</sequence>
<dbReference type="Proteomes" id="UP000595064">
    <property type="component" value="Chromosome"/>
</dbReference>
<name>A0A7T3DCE3_9BURK</name>
<dbReference type="KEGG" id="dla:I6G47_19200"/>